<proteinExistence type="predicted"/>
<keyword evidence="1" id="KW-0812">Transmembrane</keyword>
<reference evidence="2 3" key="1">
    <citation type="submission" date="2020-03" db="EMBL/GenBank/DDBJ databases">
        <title>Whole genome shotgun sequence of Phytohabitans rumicis NBRC 108638.</title>
        <authorList>
            <person name="Komaki H."/>
            <person name="Tamura T."/>
        </authorList>
    </citation>
    <scope>NUCLEOTIDE SEQUENCE [LARGE SCALE GENOMIC DNA]</scope>
    <source>
        <strain evidence="2 3">NBRC 108638</strain>
    </source>
</reference>
<evidence type="ECO:0000313" key="3">
    <source>
        <dbReference type="Proteomes" id="UP000482960"/>
    </source>
</evidence>
<feature type="transmembrane region" description="Helical" evidence="1">
    <location>
        <begin position="42"/>
        <end position="63"/>
    </location>
</feature>
<accession>A0A6V8KQC9</accession>
<keyword evidence="1" id="KW-0472">Membrane</keyword>
<dbReference type="Proteomes" id="UP000482960">
    <property type="component" value="Unassembled WGS sequence"/>
</dbReference>
<evidence type="ECO:0000313" key="2">
    <source>
        <dbReference type="EMBL" id="GFJ87382.1"/>
    </source>
</evidence>
<sequence length="76" mass="8011">MLFGLAALQAVILNKALSLVVVITALPARLAAVPISALTPHWTVVIKLLLDSLAGAWGGASWATRMRSSTLYRVLA</sequence>
<evidence type="ECO:0000256" key="1">
    <source>
        <dbReference type="SAM" id="Phobius"/>
    </source>
</evidence>
<gene>
    <name evidence="2" type="ORF">Prum_010240</name>
</gene>
<keyword evidence="1" id="KW-1133">Transmembrane helix</keyword>
<protein>
    <submittedName>
        <fullName evidence="2">Uncharacterized protein</fullName>
    </submittedName>
</protein>
<dbReference type="AlphaFoldDB" id="A0A6V8KQC9"/>
<name>A0A6V8KQC9_9ACTN</name>
<dbReference type="EMBL" id="BLPG01000001">
    <property type="protein sequence ID" value="GFJ87382.1"/>
    <property type="molecule type" value="Genomic_DNA"/>
</dbReference>
<comment type="caution">
    <text evidence="2">The sequence shown here is derived from an EMBL/GenBank/DDBJ whole genome shotgun (WGS) entry which is preliminary data.</text>
</comment>
<reference evidence="2 3" key="2">
    <citation type="submission" date="2020-03" db="EMBL/GenBank/DDBJ databases">
        <authorList>
            <person name="Ichikawa N."/>
            <person name="Kimura A."/>
            <person name="Kitahashi Y."/>
            <person name="Uohara A."/>
        </authorList>
    </citation>
    <scope>NUCLEOTIDE SEQUENCE [LARGE SCALE GENOMIC DNA]</scope>
    <source>
        <strain evidence="2 3">NBRC 108638</strain>
    </source>
</reference>
<organism evidence="2 3">
    <name type="scientific">Phytohabitans rumicis</name>
    <dbReference type="NCBI Taxonomy" id="1076125"/>
    <lineage>
        <taxon>Bacteria</taxon>
        <taxon>Bacillati</taxon>
        <taxon>Actinomycetota</taxon>
        <taxon>Actinomycetes</taxon>
        <taxon>Micromonosporales</taxon>
        <taxon>Micromonosporaceae</taxon>
    </lineage>
</organism>
<keyword evidence="3" id="KW-1185">Reference proteome</keyword>